<dbReference type="Gene3D" id="3.40.50.150">
    <property type="entry name" value="Vaccinia Virus protein VP39"/>
    <property type="match status" value="1"/>
</dbReference>
<evidence type="ECO:0000313" key="3">
    <source>
        <dbReference type="Proteomes" id="UP000656813"/>
    </source>
</evidence>
<organism evidence="2 3">
    <name type="scientific">Pullulanibacillus pueri</name>
    <dbReference type="NCBI Taxonomy" id="1437324"/>
    <lineage>
        <taxon>Bacteria</taxon>
        <taxon>Bacillati</taxon>
        <taxon>Bacillota</taxon>
        <taxon>Bacilli</taxon>
        <taxon>Bacillales</taxon>
        <taxon>Sporolactobacillaceae</taxon>
        <taxon>Pullulanibacillus</taxon>
    </lineage>
</organism>
<evidence type="ECO:0000313" key="2">
    <source>
        <dbReference type="EMBL" id="GGH88358.1"/>
    </source>
</evidence>
<dbReference type="InterPro" id="IPR050210">
    <property type="entry name" value="tRNA_Adenine-N(6)_MTase"/>
</dbReference>
<reference evidence="2" key="1">
    <citation type="journal article" date="2014" name="Int. J. Syst. Evol. Microbiol.">
        <title>Complete genome sequence of Corynebacterium casei LMG S-19264T (=DSM 44701T), isolated from a smear-ripened cheese.</title>
        <authorList>
            <consortium name="US DOE Joint Genome Institute (JGI-PGF)"/>
            <person name="Walter F."/>
            <person name="Albersmeier A."/>
            <person name="Kalinowski J."/>
            <person name="Ruckert C."/>
        </authorList>
    </citation>
    <scope>NUCLEOTIDE SEQUENCE</scope>
    <source>
        <strain evidence="2">CGMCC 1.12777</strain>
    </source>
</reference>
<name>A0A8J3A1L9_9BACL</name>
<dbReference type="InterPro" id="IPR007848">
    <property type="entry name" value="Small_mtfrase_dom"/>
</dbReference>
<dbReference type="InterPro" id="IPR029063">
    <property type="entry name" value="SAM-dependent_MTases_sf"/>
</dbReference>
<evidence type="ECO:0000259" key="1">
    <source>
        <dbReference type="Pfam" id="PF05175"/>
    </source>
</evidence>
<sequence>MLKEEYNERIDYLFDSDLKIIQSSEVFSFSIDAVLLAKFVGLPITRGKIIDLCTGNGAVALMMSLRTKAKITGVEIQSRLADMATRSIALNGLEEQVDVYCEDIKKVVKRVGFHQFDTVTCNPPYFSERQTPNKNPNRSLAIARHEIYLTLEEAIHVSSQLVKQRGKVAFVHRPERLGEMLELMPLYRLTPKRIQFVYPKQGKDANIMLVEAIKDGRQGIKVLPPLFVYDEEGQYTKELLTLASHRS</sequence>
<dbReference type="GO" id="GO:0008168">
    <property type="term" value="F:methyltransferase activity"/>
    <property type="evidence" value="ECO:0007669"/>
    <property type="project" value="InterPro"/>
</dbReference>
<dbReference type="AlphaFoldDB" id="A0A8J3A1L9"/>
<dbReference type="EMBL" id="BMFV01000050">
    <property type="protein sequence ID" value="GGH88358.1"/>
    <property type="molecule type" value="Genomic_DNA"/>
</dbReference>
<comment type="caution">
    <text evidence="2">The sequence shown here is derived from an EMBL/GenBank/DDBJ whole genome shotgun (WGS) entry which is preliminary data.</text>
</comment>
<protein>
    <recommendedName>
        <fullName evidence="1">Methyltransferase small domain-containing protein</fullName>
    </recommendedName>
</protein>
<dbReference type="PANTHER" id="PTHR47739">
    <property type="entry name" value="TRNA1(VAL) (ADENINE(37)-N6)-METHYLTRANSFERASE"/>
    <property type="match status" value="1"/>
</dbReference>
<dbReference type="PANTHER" id="PTHR47739:SF1">
    <property type="entry name" value="TRNA1(VAL) (ADENINE(37)-N6)-METHYLTRANSFERASE"/>
    <property type="match status" value="1"/>
</dbReference>
<reference evidence="2" key="2">
    <citation type="submission" date="2020-09" db="EMBL/GenBank/DDBJ databases">
        <authorList>
            <person name="Sun Q."/>
            <person name="Zhou Y."/>
        </authorList>
    </citation>
    <scope>NUCLEOTIDE SEQUENCE</scope>
    <source>
        <strain evidence="2">CGMCC 1.12777</strain>
    </source>
</reference>
<dbReference type="RefSeq" id="WP_373284470.1">
    <property type="nucleotide sequence ID" value="NZ_BMFV01000050.1"/>
</dbReference>
<keyword evidence="3" id="KW-1185">Reference proteome</keyword>
<proteinExistence type="predicted"/>
<feature type="domain" description="Methyltransferase small" evidence="1">
    <location>
        <begin position="20"/>
        <end position="134"/>
    </location>
</feature>
<dbReference type="SUPFAM" id="SSF53335">
    <property type="entry name" value="S-adenosyl-L-methionine-dependent methyltransferases"/>
    <property type="match status" value="1"/>
</dbReference>
<gene>
    <name evidence="2" type="primary">yabB</name>
    <name evidence="2" type="ORF">GCM10007096_40510</name>
</gene>
<accession>A0A8J3A1L9</accession>
<dbReference type="Pfam" id="PF05175">
    <property type="entry name" value="MTS"/>
    <property type="match status" value="1"/>
</dbReference>
<dbReference type="Proteomes" id="UP000656813">
    <property type="component" value="Unassembled WGS sequence"/>
</dbReference>
<dbReference type="CDD" id="cd02440">
    <property type="entry name" value="AdoMet_MTases"/>
    <property type="match status" value="1"/>
</dbReference>